<dbReference type="GO" id="GO:0006275">
    <property type="term" value="P:regulation of DNA replication"/>
    <property type="evidence" value="ECO:0007669"/>
    <property type="project" value="InterPro"/>
</dbReference>
<dbReference type="AlphaFoldDB" id="A0A447IGS2"/>
<dbReference type="SUPFAM" id="SSF48295">
    <property type="entry name" value="TrpR-like"/>
    <property type="match status" value="1"/>
</dbReference>
<dbReference type="OrthoDB" id="8480222at2"/>
<evidence type="ECO:0000313" key="2">
    <source>
        <dbReference type="EMBL" id="VDS06677.1"/>
    </source>
</evidence>
<dbReference type="Proteomes" id="UP000268844">
    <property type="component" value="Unassembled WGS sequence"/>
</dbReference>
<dbReference type="SMART" id="SM00760">
    <property type="entry name" value="Bac_DnaA_C"/>
    <property type="match status" value="1"/>
</dbReference>
<name>A0A447IGS2_9HYPH</name>
<sequence length="121" mass="13544">MPVRTIKRHRFSATRAALQPTAPYDRIVTLVSAERQVPTKLILNASRCRSRASKARHLAMYLAHVVFGESLARVGVAFGRDRTTVSHACAQIEDLRDDPSFDAEICRLERCLQQEGVSHDA</sequence>
<dbReference type="Pfam" id="PF08299">
    <property type="entry name" value="Bac_DnaA_C"/>
    <property type="match status" value="1"/>
</dbReference>
<dbReference type="GO" id="GO:0043565">
    <property type="term" value="F:sequence-specific DNA binding"/>
    <property type="evidence" value="ECO:0007669"/>
    <property type="project" value="InterPro"/>
</dbReference>
<dbReference type="EMBL" id="UZWD01000062">
    <property type="protein sequence ID" value="VDS06677.1"/>
    <property type="molecule type" value="Genomic_DNA"/>
</dbReference>
<evidence type="ECO:0000259" key="1">
    <source>
        <dbReference type="SMART" id="SM00760"/>
    </source>
</evidence>
<feature type="domain" description="Chromosomal replication initiator DnaA C-terminal" evidence="1">
    <location>
        <begin position="23"/>
        <end position="92"/>
    </location>
</feature>
<dbReference type="GO" id="GO:0005524">
    <property type="term" value="F:ATP binding"/>
    <property type="evidence" value="ECO:0007669"/>
    <property type="project" value="InterPro"/>
</dbReference>
<dbReference type="GO" id="GO:0006270">
    <property type="term" value="P:DNA replication initiation"/>
    <property type="evidence" value="ECO:0007669"/>
    <property type="project" value="InterPro"/>
</dbReference>
<dbReference type="Gene3D" id="1.10.1750.10">
    <property type="match status" value="1"/>
</dbReference>
<organism evidence="2 3">
    <name type="scientific">Devosia equisanguinis</name>
    <dbReference type="NCBI Taxonomy" id="2490941"/>
    <lineage>
        <taxon>Bacteria</taxon>
        <taxon>Pseudomonadati</taxon>
        <taxon>Pseudomonadota</taxon>
        <taxon>Alphaproteobacteria</taxon>
        <taxon>Hyphomicrobiales</taxon>
        <taxon>Devosiaceae</taxon>
        <taxon>Devosia</taxon>
    </lineage>
</organism>
<evidence type="ECO:0000313" key="3">
    <source>
        <dbReference type="Proteomes" id="UP000268844"/>
    </source>
</evidence>
<dbReference type="RefSeq" id="WP_126152189.1">
    <property type="nucleotide sequence ID" value="NZ_JBHTMH010000001.1"/>
</dbReference>
<dbReference type="CDD" id="cd06571">
    <property type="entry name" value="Bac_DnaA_C"/>
    <property type="match status" value="1"/>
</dbReference>
<reference evidence="2 3" key="1">
    <citation type="submission" date="2018-12" db="EMBL/GenBank/DDBJ databases">
        <authorList>
            <person name="Criscuolo A."/>
        </authorList>
    </citation>
    <scope>NUCLEOTIDE SEQUENCE [LARGE SCALE GENOMIC DNA]</scope>
    <source>
        <strain evidence="2">ACIP1116281</strain>
    </source>
</reference>
<keyword evidence="3" id="KW-1185">Reference proteome</keyword>
<proteinExistence type="predicted"/>
<gene>
    <name evidence="2" type="primary">dnaA_2</name>
    <name evidence="2" type="ORF">DEVEQU_03841</name>
</gene>
<dbReference type="InterPro" id="IPR013159">
    <property type="entry name" value="DnaA_C"/>
</dbReference>
<protein>
    <submittedName>
        <fullName evidence="2">Chromosomal replication initiator protein DnaA</fullName>
    </submittedName>
</protein>
<accession>A0A447IGS2</accession>
<dbReference type="InterPro" id="IPR010921">
    <property type="entry name" value="Trp_repressor/repl_initiator"/>
</dbReference>